<dbReference type="Pfam" id="PF01541">
    <property type="entry name" value="GIY-YIG"/>
    <property type="match status" value="1"/>
</dbReference>
<dbReference type="InterPro" id="IPR000305">
    <property type="entry name" value="GIY-YIG_endonuc"/>
</dbReference>
<keyword evidence="13" id="KW-0012">Acyltransferase</keyword>
<keyword evidence="8" id="KW-0819">tRNA processing</keyword>
<keyword evidence="11" id="KW-0408">Iron</keyword>
<dbReference type="InterPro" id="IPR034687">
    <property type="entry name" value="ELP3-like"/>
</dbReference>
<dbReference type="SUPFAM" id="SSF82771">
    <property type="entry name" value="GIY-YIG endonuclease"/>
    <property type="match status" value="1"/>
</dbReference>
<keyword evidence="9" id="KW-0479">Metal-binding</keyword>
<evidence type="ECO:0000256" key="8">
    <source>
        <dbReference type="ARBA" id="ARBA00022694"/>
    </source>
</evidence>
<dbReference type="Proteomes" id="UP000181992">
    <property type="component" value="Unassembled WGS sequence"/>
</dbReference>
<evidence type="ECO:0000256" key="11">
    <source>
        <dbReference type="ARBA" id="ARBA00023004"/>
    </source>
</evidence>
<evidence type="ECO:0000256" key="3">
    <source>
        <dbReference type="ARBA" id="ARBA00005494"/>
    </source>
</evidence>
<dbReference type="SFLD" id="SFLDG01086">
    <property type="entry name" value="elongater_protein-like"/>
    <property type="match status" value="1"/>
</dbReference>
<dbReference type="SMART" id="SM00729">
    <property type="entry name" value="Elp3"/>
    <property type="match status" value="1"/>
</dbReference>
<reference evidence="18 19" key="1">
    <citation type="journal article" date="2016" name="Environ. Microbiol.">
        <title>Genomic resolution of a cold subsurface aquifer community provides metabolic insights for novel microbes adapted to high CO concentrations.</title>
        <authorList>
            <person name="Probst A.J."/>
            <person name="Castelle C.J."/>
            <person name="Singh A."/>
            <person name="Brown C.T."/>
            <person name="Anantharaman K."/>
            <person name="Sharon I."/>
            <person name="Hug L.A."/>
            <person name="Burstein D."/>
            <person name="Emerson J.B."/>
            <person name="Thomas B.C."/>
            <person name="Banfield J.F."/>
        </authorList>
    </citation>
    <scope>NUCLEOTIDE SEQUENCE [LARGE SCALE GENOMIC DNA]</scope>
    <source>
        <strain evidence="18">CG1_02_43_90</strain>
    </source>
</reference>
<dbReference type="InterPro" id="IPR032432">
    <property type="entry name" value="Radical_SAM_C"/>
</dbReference>
<dbReference type="InterPro" id="IPR039661">
    <property type="entry name" value="ELP3"/>
</dbReference>
<dbReference type="SUPFAM" id="SSF102114">
    <property type="entry name" value="Radical SAM enzymes"/>
    <property type="match status" value="1"/>
</dbReference>
<dbReference type="EC" id="2.3.1.311" evidence="14"/>
<keyword evidence="7" id="KW-0949">S-adenosyl-L-methionine</keyword>
<comment type="pathway">
    <text evidence="2">tRNA modification.</text>
</comment>
<evidence type="ECO:0000259" key="17">
    <source>
        <dbReference type="PROSITE" id="PS51918"/>
    </source>
</evidence>
<dbReference type="SUPFAM" id="SSF55729">
    <property type="entry name" value="Acyl-CoA N-acyltransferases (Nat)"/>
    <property type="match status" value="1"/>
</dbReference>
<keyword evidence="5" id="KW-0820">tRNA-binding</keyword>
<dbReference type="Pfam" id="PF16199">
    <property type="entry name" value="Radical_SAM_C"/>
    <property type="match status" value="1"/>
</dbReference>
<dbReference type="PANTHER" id="PTHR11135:SF2">
    <property type="entry name" value="ELONGATOR COMPLEX PROTEIN 3"/>
    <property type="match status" value="1"/>
</dbReference>
<dbReference type="Pfam" id="PF04055">
    <property type="entry name" value="Radical_SAM"/>
    <property type="match status" value="1"/>
</dbReference>
<dbReference type="PANTHER" id="PTHR11135">
    <property type="entry name" value="HISTONE ACETYLTRANSFERASE-RELATED"/>
    <property type="match status" value="1"/>
</dbReference>
<feature type="domain" description="Radical SAM core" evidence="17">
    <location>
        <begin position="97"/>
        <end position="369"/>
    </location>
</feature>
<evidence type="ECO:0000256" key="2">
    <source>
        <dbReference type="ARBA" id="ARBA00005217"/>
    </source>
</evidence>
<evidence type="ECO:0000256" key="4">
    <source>
        <dbReference type="ARBA" id="ARBA00022485"/>
    </source>
</evidence>
<name>A0A1J4V9K5_9BACT</name>
<evidence type="ECO:0000256" key="15">
    <source>
        <dbReference type="ARBA" id="ARBA00047372"/>
    </source>
</evidence>
<evidence type="ECO:0000256" key="12">
    <source>
        <dbReference type="ARBA" id="ARBA00023014"/>
    </source>
</evidence>
<accession>A0A1J4V9K5</accession>
<dbReference type="SFLD" id="SFLDF00344">
    <property type="entry name" value="ELP3-like"/>
    <property type="match status" value="1"/>
</dbReference>
<comment type="caution">
    <text evidence="18">The sequence shown here is derived from an EMBL/GenBank/DDBJ whole genome shotgun (WGS) entry which is preliminary data.</text>
</comment>
<organism evidence="18 19">
    <name type="scientific">Candidatus Nomurabacteria bacterium CG1_02_43_90</name>
    <dbReference type="NCBI Taxonomy" id="1805281"/>
    <lineage>
        <taxon>Bacteria</taxon>
        <taxon>Candidatus Nomuraibacteriota</taxon>
    </lineage>
</organism>
<keyword evidence="6" id="KW-0808">Transferase</keyword>
<dbReference type="GO" id="GO:0106261">
    <property type="term" value="F:tRNA uridine(34) acetyltransferase activity"/>
    <property type="evidence" value="ECO:0007669"/>
    <property type="project" value="UniProtKB-EC"/>
</dbReference>
<dbReference type="EMBL" id="MNVN01000003">
    <property type="protein sequence ID" value="OIO31230.1"/>
    <property type="molecule type" value="Genomic_DNA"/>
</dbReference>
<evidence type="ECO:0000256" key="5">
    <source>
        <dbReference type="ARBA" id="ARBA00022555"/>
    </source>
</evidence>
<evidence type="ECO:0000256" key="7">
    <source>
        <dbReference type="ARBA" id="ARBA00022691"/>
    </source>
</evidence>
<dbReference type="Gene3D" id="3.30.750.200">
    <property type="match status" value="1"/>
</dbReference>
<dbReference type="GO" id="GO:0005737">
    <property type="term" value="C:cytoplasm"/>
    <property type="evidence" value="ECO:0007669"/>
    <property type="project" value="TreeGrafter"/>
</dbReference>
<evidence type="ECO:0000256" key="13">
    <source>
        <dbReference type="ARBA" id="ARBA00023315"/>
    </source>
</evidence>
<dbReference type="Gene3D" id="3.40.630.30">
    <property type="match status" value="1"/>
</dbReference>
<evidence type="ECO:0000313" key="19">
    <source>
        <dbReference type="Proteomes" id="UP000181992"/>
    </source>
</evidence>
<dbReference type="InterPro" id="IPR006638">
    <property type="entry name" value="Elp3/MiaA/NifB-like_rSAM"/>
</dbReference>
<dbReference type="PROSITE" id="PS50164">
    <property type="entry name" value="GIY_YIG"/>
    <property type="match status" value="1"/>
</dbReference>
<dbReference type="GO" id="GO:0000049">
    <property type="term" value="F:tRNA binding"/>
    <property type="evidence" value="ECO:0007669"/>
    <property type="project" value="UniProtKB-KW"/>
</dbReference>
<dbReference type="CDD" id="cd04301">
    <property type="entry name" value="NAT_SF"/>
    <property type="match status" value="1"/>
</dbReference>
<dbReference type="GO" id="GO:0046872">
    <property type="term" value="F:metal ion binding"/>
    <property type="evidence" value="ECO:0007669"/>
    <property type="project" value="UniProtKB-KW"/>
</dbReference>
<dbReference type="InterPro" id="IPR016181">
    <property type="entry name" value="Acyl_CoA_acyltransferase"/>
</dbReference>
<dbReference type="InterPro" id="IPR035901">
    <property type="entry name" value="GIY-YIG_endonuc_sf"/>
</dbReference>
<dbReference type="Gene3D" id="3.40.1440.10">
    <property type="entry name" value="GIY-YIG endonuclease"/>
    <property type="match status" value="1"/>
</dbReference>
<dbReference type="InterPro" id="IPR058240">
    <property type="entry name" value="rSAM_sf"/>
</dbReference>
<evidence type="ECO:0000256" key="6">
    <source>
        <dbReference type="ARBA" id="ARBA00022679"/>
    </source>
</evidence>
<dbReference type="GO" id="GO:0002926">
    <property type="term" value="P:tRNA wobble base 5-methoxycarbonylmethyl-2-thiouridinylation"/>
    <property type="evidence" value="ECO:0007669"/>
    <property type="project" value="TreeGrafter"/>
</dbReference>
<evidence type="ECO:0000256" key="9">
    <source>
        <dbReference type="ARBA" id="ARBA00022723"/>
    </source>
</evidence>
<protein>
    <recommendedName>
        <fullName evidence="14">tRNA carboxymethyluridine synthase</fullName>
        <ecNumber evidence="14">2.3.1.311</ecNumber>
    </recommendedName>
</protein>
<comment type="similarity">
    <text evidence="3">Belongs to the ELP3 family.</text>
</comment>
<evidence type="ECO:0000256" key="1">
    <source>
        <dbReference type="ARBA" id="ARBA00001966"/>
    </source>
</evidence>
<evidence type="ECO:0000313" key="18">
    <source>
        <dbReference type="EMBL" id="OIO31230.1"/>
    </source>
</evidence>
<dbReference type="CDD" id="cd10456">
    <property type="entry name" value="GIY-YIG_UPF0213"/>
    <property type="match status" value="1"/>
</dbReference>
<sequence length="651" mass="74560">MLFADIKTDRDLDLLKRRIVADDAIYARFLEVRCKLYDPEGKLAPEGHFEPKKGTSGRRLPTNAEMLALYKDGLEKGEETVNTDAELVMKKFKVRSNSGVAVVSLLTKPFPCPGRCTYCPTEERMPKSYLSKEPAAARALANDFDPYAQVTNRLRALAMNGHATDKIEMIVIGGTWSFYHPVYQEEFLAECFRACNNFGLTEDMQTKKMAKSLLELQSDNETAPTRIIGLSIETRPDYITNYELERLRALGVTKVEIGVQHLDDEILKKTKRDMKIVQVKEATERLRNAGFKVVYHMMPNLPGSSIEQDIKMFGDLFSGEDYHPDMLKVYPCMVLEGSELFNTWQEGLPASRPGFFSTYVILCDDNSFYIGQTGDLEKRFQKHLAGTGAEHTKKHRPLKVIHYEEYSTREEAVKREKFLKTGFGRKWVKREYVAGRTRQAGGFVPYTDEELVHVLVEAKKQVPKYVRIIRVIRDIPATYIQAGSKVSNLRQWLEVDMRKNNWRCKCIRCREVRGMVVDPKDFPLTRTEYRTKTGREFFLSFEEAHEGKLASFLRLRLPDNHGKEFEKGTLAVLKDAALVRELHTYGRMATIGEEGTQSQHLGFGKQLLIEAERIAKEAGYKKVAIIAGIGVREYYKNRGYSLEGSYMVKYV</sequence>
<keyword evidence="12" id="KW-0411">Iron-sulfur</keyword>
<comment type="catalytic activity">
    <reaction evidence="15">
        <text>uridine(34) in tRNA + acetyl-CoA + S-adenosyl-L-methionine + H2O = 5-(carboxymethyl)uridine(34) in tRNA + 5'-deoxyadenosine + L-methionine + CoA + 2 H(+)</text>
        <dbReference type="Rhea" id="RHEA:61020"/>
        <dbReference type="Rhea" id="RHEA-COMP:10407"/>
        <dbReference type="Rhea" id="RHEA-COMP:11727"/>
        <dbReference type="ChEBI" id="CHEBI:15377"/>
        <dbReference type="ChEBI" id="CHEBI:15378"/>
        <dbReference type="ChEBI" id="CHEBI:17319"/>
        <dbReference type="ChEBI" id="CHEBI:57287"/>
        <dbReference type="ChEBI" id="CHEBI:57288"/>
        <dbReference type="ChEBI" id="CHEBI:57844"/>
        <dbReference type="ChEBI" id="CHEBI:59789"/>
        <dbReference type="ChEBI" id="CHEBI:65315"/>
        <dbReference type="ChEBI" id="CHEBI:74882"/>
        <dbReference type="EC" id="2.3.1.311"/>
    </reaction>
    <physiologicalReaction direction="left-to-right" evidence="15">
        <dbReference type="Rhea" id="RHEA:61021"/>
    </physiologicalReaction>
</comment>
<comment type="cofactor">
    <cofactor evidence="1">
        <name>[4Fe-4S] cluster</name>
        <dbReference type="ChEBI" id="CHEBI:49883"/>
    </cofactor>
</comment>
<dbReference type="GO" id="GO:0033588">
    <property type="term" value="C:elongator holoenzyme complex"/>
    <property type="evidence" value="ECO:0007669"/>
    <property type="project" value="TreeGrafter"/>
</dbReference>
<evidence type="ECO:0000259" key="16">
    <source>
        <dbReference type="PROSITE" id="PS50164"/>
    </source>
</evidence>
<keyword evidence="10" id="KW-0694">RNA-binding</keyword>
<dbReference type="PROSITE" id="PS51918">
    <property type="entry name" value="RADICAL_SAM"/>
    <property type="match status" value="1"/>
</dbReference>
<dbReference type="CDD" id="cd01335">
    <property type="entry name" value="Radical_SAM"/>
    <property type="match status" value="1"/>
</dbReference>
<dbReference type="GO" id="GO:0051539">
    <property type="term" value="F:4 iron, 4 sulfur cluster binding"/>
    <property type="evidence" value="ECO:0007669"/>
    <property type="project" value="UniProtKB-KW"/>
</dbReference>
<gene>
    <name evidence="18" type="ORF">AUJ77_00265</name>
</gene>
<dbReference type="AlphaFoldDB" id="A0A1J4V9K5"/>
<feature type="domain" description="GIY-YIG" evidence="16">
    <location>
        <begin position="354"/>
        <end position="429"/>
    </location>
</feature>
<dbReference type="SFLD" id="SFLDS00029">
    <property type="entry name" value="Radical_SAM"/>
    <property type="match status" value="1"/>
</dbReference>
<keyword evidence="4" id="KW-0004">4Fe-4S</keyword>
<dbReference type="STRING" id="1805281.AUJ77_00265"/>
<evidence type="ECO:0000256" key="10">
    <source>
        <dbReference type="ARBA" id="ARBA00022884"/>
    </source>
</evidence>
<evidence type="ECO:0000256" key="14">
    <source>
        <dbReference type="ARBA" id="ARBA00044771"/>
    </source>
</evidence>
<dbReference type="InterPro" id="IPR007197">
    <property type="entry name" value="rSAM"/>
</dbReference>
<proteinExistence type="inferred from homology"/>